<reference evidence="3 4" key="1">
    <citation type="journal article" date="2016" name="G3 (Bethesda)">
        <title>First Draft Assembly and Annotation of the Genome of a California Endemic Oak Quercus lobata Nee (Fagaceae).</title>
        <authorList>
            <person name="Sork V.L."/>
            <person name="Fitz-Gibbon S.T."/>
            <person name="Puiu D."/>
            <person name="Crepeau M."/>
            <person name="Gugger P.F."/>
            <person name="Sherman R."/>
            <person name="Stevens K."/>
            <person name="Langley C.H."/>
            <person name="Pellegrini M."/>
            <person name="Salzberg S.L."/>
        </authorList>
    </citation>
    <scope>NUCLEOTIDE SEQUENCE [LARGE SCALE GENOMIC DNA]</scope>
    <source>
        <strain evidence="3 4">cv. SW786</strain>
    </source>
</reference>
<dbReference type="SUPFAM" id="SSF56219">
    <property type="entry name" value="DNase I-like"/>
    <property type="match status" value="1"/>
</dbReference>
<evidence type="ECO:0000256" key="1">
    <source>
        <dbReference type="SAM" id="MobiDB-lite"/>
    </source>
</evidence>
<dbReference type="InterPro" id="IPR011993">
    <property type="entry name" value="PH-like_dom_sf"/>
</dbReference>
<sequence length="229" mass="25720">MAAPPSQRSGGGRTTSLRGDTYESDKLESTTSWDALEWTKIEVPSQFPSNSRPDSRYVSHVKFDFLLEAEQVIVEGYGVVLVNTDEAGTLIVTNFRLIFLSEGTRNIIALGTIPLTTIEKFSKMTHMRSFVQGVSMSNTCLTRVEEAVGRFSVSCEFKNVVDHFVWALTGVYGPNSDRDRSFFWEELSGLCSWWDVPWCVRGDFNVVRFPSERFGSANFTTAKVVKGVR</sequence>
<evidence type="ECO:0000259" key="2">
    <source>
        <dbReference type="SMART" id="SM00568"/>
    </source>
</evidence>
<dbReference type="Gene3D" id="2.30.29.30">
    <property type="entry name" value="Pleckstrin-homology domain (PH domain)/Phosphotyrosine-binding domain (PTB)"/>
    <property type="match status" value="1"/>
</dbReference>
<dbReference type="InParanoid" id="A0A7N2LEX3"/>
<evidence type="ECO:0000313" key="3">
    <source>
        <dbReference type="EnsemblPlants" id="QL04p040713:mrna"/>
    </source>
</evidence>
<feature type="domain" description="GRAM" evidence="2">
    <location>
        <begin position="55"/>
        <end position="125"/>
    </location>
</feature>
<dbReference type="InterPro" id="IPR004182">
    <property type="entry name" value="GRAM"/>
</dbReference>
<accession>A0A7N2LEX3</accession>
<dbReference type="SUPFAM" id="SSF50729">
    <property type="entry name" value="PH domain-like"/>
    <property type="match status" value="1"/>
</dbReference>
<organism evidence="3 4">
    <name type="scientific">Quercus lobata</name>
    <name type="common">Valley oak</name>
    <dbReference type="NCBI Taxonomy" id="97700"/>
    <lineage>
        <taxon>Eukaryota</taxon>
        <taxon>Viridiplantae</taxon>
        <taxon>Streptophyta</taxon>
        <taxon>Embryophyta</taxon>
        <taxon>Tracheophyta</taxon>
        <taxon>Spermatophyta</taxon>
        <taxon>Magnoliopsida</taxon>
        <taxon>eudicotyledons</taxon>
        <taxon>Gunneridae</taxon>
        <taxon>Pentapetalae</taxon>
        <taxon>rosids</taxon>
        <taxon>fabids</taxon>
        <taxon>Fagales</taxon>
        <taxon>Fagaceae</taxon>
        <taxon>Quercus</taxon>
    </lineage>
</organism>
<dbReference type="EnsemblPlants" id="QL04p040713:mrna">
    <property type="protein sequence ID" value="QL04p040713:mrna"/>
    <property type="gene ID" value="QL04p040713"/>
</dbReference>
<protein>
    <recommendedName>
        <fullName evidence="2">GRAM domain-containing protein</fullName>
    </recommendedName>
</protein>
<name>A0A7N2LEX3_QUELO</name>
<proteinExistence type="predicted"/>
<feature type="region of interest" description="Disordered" evidence="1">
    <location>
        <begin position="1"/>
        <end position="29"/>
    </location>
</feature>
<evidence type="ECO:0000313" key="4">
    <source>
        <dbReference type="Proteomes" id="UP000594261"/>
    </source>
</evidence>
<keyword evidence="4" id="KW-1185">Reference proteome</keyword>
<dbReference type="AlphaFoldDB" id="A0A7N2LEX3"/>
<dbReference type="SMART" id="SM00568">
    <property type="entry name" value="GRAM"/>
    <property type="match status" value="1"/>
</dbReference>
<dbReference type="EMBL" id="LRBV02000004">
    <property type="status" value="NOT_ANNOTATED_CDS"/>
    <property type="molecule type" value="Genomic_DNA"/>
</dbReference>
<reference evidence="3" key="2">
    <citation type="submission" date="2021-01" db="UniProtKB">
        <authorList>
            <consortium name="EnsemblPlants"/>
        </authorList>
    </citation>
    <scope>IDENTIFICATION</scope>
</reference>
<dbReference type="Gramene" id="QL04p040713:mrna">
    <property type="protein sequence ID" value="QL04p040713:mrna"/>
    <property type="gene ID" value="QL04p040713"/>
</dbReference>
<dbReference type="InterPro" id="IPR036691">
    <property type="entry name" value="Endo/exonu/phosph_ase_sf"/>
</dbReference>
<dbReference type="Proteomes" id="UP000594261">
    <property type="component" value="Chromosome 4"/>
</dbReference>